<dbReference type="InterPro" id="IPR011990">
    <property type="entry name" value="TPR-like_helical_dom_sf"/>
</dbReference>
<evidence type="ECO:0000313" key="1">
    <source>
        <dbReference type="EMBL" id="KIK56209.1"/>
    </source>
</evidence>
<gene>
    <name evidence="1" type="ORF">GYMLUDRAFT_47245</name>
</gene>
<dbReference type="EMBL" id="KN834799">
    <property type="protein sequence ID" value="KIK56209.1"/>
    <property type="molecule type" value="Genomic_DNA"/>
</dbReference>
<sequence>MAGDRNAILNLVDFIMNQRKVSVILTMRAADAPGTKAWIKLGGESGLPPLKLDQARQAFMLISNSHEENIETLDWMLTQLDGMPLAILLIAQLRRKNLALKFLVKEWKNHILKNGGKESKLTSVAISIELSLRSLENESAECKRLLPILSYLPNGLPMWQEQLDKLFSGFKTTVQESVISLLDFALIYQEAGTLKMLAPIQEYIQMKYPAQEEDLNYTGRYYVELLKDCQLIAGRGQSIIELHIANIVKVVGTQIQSKADEKYIDACQSVCEYSKFFSMTVSLIDMALGQNWRGKQEKKIELRFDKVYILTWMGYFAAAKAEVEKIQLSLRNIKYNLPEKIKMRFEMKCLQDLGYILMRENIYTEAKTMLLKAKSGFEAIGSQLGAAQCLRSLARAKLLEAKSAFETIGSQLGAAQCLQSLGEISLMENKYPEARAMLLEAKSAFETIGDQLGAAQCLRILGAISHAETS</sequence>
<dbReference type="OrthoDB" id="621413at2759"/>
<keyword evidence="2" id="KW-1185">Reference proteome</keyword>
<reference evidence="1 2" key="1">
    <citation type="submission" date="2014-04" db="EMBL/GenBank/DDBJ databases">
        <title>Evolutionary Origins and Diversification of the Mycorrhizal Mutualists.</title>
        <authorList>
            <consortium name="DOE Joint Genome Institute"/>
            <consortium name="Mycorrhizal Genomics Consortium"/>
            <person name="Kohler A."/>
            <person name="Kuo A."/>
            <person name="Nagy L.G."/>
            <person name="Floudas D."/>
            <person name="Copeland A."/>
            <person name="Barry K.W."/>
            <person name="Cichocki N."/>
            <person name="Veneault-Fourrey C."/>
            <person name="LaButti K."/>
            <person name="Lindquist E.A."/>
            <person name="Lipzen A."/>
            <person name="Lundell T."/>
            <person name="Morin E."/>
            <person name="Murat C."/>
            <person name="Riley R."/>
            <person name="Ohm R."/>
            <person name="Sun H."/>
            <person name="Tunlid A."/>
            <person name="Henrissat B."/>
            <person name="Grigoriev I.V."/>
            <person name="Hibbett D.S."/>
            <person name="Martin F."/>
        </authorList>
    </citation>
    <scope>NUCLEOTIDE SEQUENCE [LARGE SCALE GENOMIC DNA]</scope>
    <source>
        <strain evidence="1 2">FD-317 M1</strain>
    </source>
</reference>
<protein>
    <submittedName>
        <fullName evidence="1">Uncharacterized protein</fullName>
    </submittedName>
</protein>
<dbReference type="HOGENOM" id="CLU_041314_0_0_1"/>
<dbReference type="SUPFAM" id="SSF48452">
    <property type="entry name" value="TPR-like"/>
    <property type="match status" value="1"/>
</dbReference>
<dbReference type="AlphaFoldDB" id="A0A0D0C1J5"/>
<dbReference type="Gene3D" id="1.25.40.10">
    <property type="entry name" value="Tetratricopeptide repeat domain"/>
    <property type="match status" value="1"/>
</dbReference>
<proteinExistence type="predicted"/>
<evidence type="ECO:0000313" key="2">
    <source>
        <dbReference type="Proteomes" id="UP000053593"/>
    </source>
</evidence>
<dbReference type="Proteomes" id="UP000053593">
    <property type="component" value="Unassembled WGS sequence"/>
</dbReference>
<accession>A0A0D0C1J5</accession>
<name>A0A0D0C1J5_9AGAR</name>
<organism evidence="1 2">
    <name type="scientific">Collybiopsis luxurians FD-317 M1</name>
    <dbReference type="NCBI Taxonomy" id="944289"/>
    <lineage>
        <taxon>Eukaryota</taxon>
        <taxon>Fungi</taxon>
        <taxon>Dikarya</taxon>
        <taxon>Basidiomycota</taxon>
        <taxon>Agaricomycotina</taxon>
        <taxon>Agaricomycetes</taxon>
        <taxon>Agaricomycetidae</taxon>
        <taxon>Agaricales</taxon>
        <taxon>Marasmiineae</taxon>
        <taxon>Omphalotaceae</taxon>
        <taxon>Collybiopsis</taxon>
        <taxon>Collybiopsis luxurians</taxon>
    </lineage>
</organism>